<accession>A0AAV7QU39</accession>
<protein>
    <submittedName>
        <fullName evidence="1">Uncharacterized protein</fullName>
    </submittedName>
</protein>
<dbReference type="Proteomes" id="UP001066276">
    <property type="component" value="Chromosome 6"/>
</dbReference>
<proteinExistence type="predicted"/>
<dbReference type="AlphaFoldDB" id="A0AAV7QU39"/>
<dbReference type="EMBL" id="JANPWB010000010">
    <property type="protein sequence ID" value="KAJ1144027.1"/>
    <property type="molecule type" value="Genomic_DNA"/>
</dbReference>
<evidence type="ECO:0000313" key="1">
    <source>
        <dbReference type="EMBL" id="KAJ1144027.1"/>
    </source>
</evidence>
<sequence length="95" mass="10288">MASAALRSRNLGATKCVRGGVRLFHGLFAFSELLRIHIRQLLRVPNLCFQAHPIRAALLLHSAGAGCRGPCGGELRSMAAGEVKYLGNWEGFRSV</sequence>
<comment type="caution">
    <text evidence="1">The sequence shown here is derived from an EMBL/GenBank/DDBJ whole genome shotgun (WGS) entry which is preliminary data.</text>
</comment>
<name>A0AAV7QU39_PLEWA</name>
<evidence type="ECO:0000313" key="2">
    <source>
        <dbReference type="Proteomes" id="UP001066276"/>
    </source>
</evidence>
<gene>
    <name evidence="1" type="ORF">NDU88_010329</name>
</gene>
<keyword evidence="2" id="KW-1185">Reference proteome</keyword>
<reference evidence="1" key="1">
    <citation type="journal article" date="2022" name="bioRxiv">
        <title>Sequencing and chromosome-scale assembly of the giantPleurodeles waltlgenome.</title>
        <authorList>
            <person name="Brown T."/>
            <person name="Elewa A."/>
            <person name="Iarovenko S."/>
            <person name="Subramanian E."/>
            <person name="Araus A.J."/>
            <person name="Petzold A."/>
            <person name="Susuki M."/>
            <person name="Suzuki K.-i.T."/>
            <person name="Hayashi T."/>
            <person name="Toyoda A."/>
            <person name="Oliveira C."/>
            <person name="Osipova E."/>
            <person name="Leigh N.D."/>
            <person name="Simon A."/>
            <person name="Yun M.H."/>
        </authorList>
    </citation>
    <scope>NUCLEOTIDE SEQUENCE</scope>
    <source>
        <strain evidence="1">20211129_DDA</strain>
        <tissue evidence="1">Liver</tissue>
    </source>
</reference>
<organism evidence="1 2">
    <name type="scientific">Pleurodeles waltl</name>
    <name type="common">Iberian ribbed newt</name>
    <dbReference type="NCBI Taxonomy" id="8319"/>
    <lineage>
        <taxon>Eukaryota</taxon>
        <taxon>Metazoa</taxon>
        <taxon>Chordata</taxon>
        <taxon>Craniata</taxon>
        <taxon>Vertebrata</taxon>
        <taxon>Euteleostomi</taxon>
        <taxon>Amphibia</taxon>
        <taxon>Batrachia</taxon>
        <taxon>Caudata</taxon>
        <taxon>Salamandroidea</taxon>
        <taxon>Salamandridae</taxon>
        <taxon>Pleurodelinae</taxon>
        <taxon>Pleurodeles</taxon>
    </lineage>
</organism>